<keyword evidence="1" id="KW-0812">Transmembrane</keyword>
<feature type="signal peptide" evidence="2">
    <location>
        <begin position="1"/>
        <end position="42"/>
    </location>
</feature>
<reference evidence="3 4" key="1">
    <citation type="submission" date="2015-06" db="EMBL/GenBank/DDBJ databases">
        <title>Draft genome sequencing of a biphenyl-degrading bacterium, Janthinobacterium lividum MEG1.</title>
        <authorList>
            <person name="Shimodaira J."/>
            <person name="Hatta T."/>
        </authorList>
    </citation>
    <scope>NUCLEOTIDE SEQUENCE [LARGE SCALE GENOMIC DNA]</scope>
    <source>
        <strain evidence="3 4">MEG1</strain>
        <plasmid evidence="3">pMEG01</plasmid>
    </source>
</reference>
<evidence type="ECO:0000313" key="3">
    <source>
        <dbReference type="EMBL" id="OHV93746.1"/>
    </source>
</evidence>
<feature type="transmembrane region" description="Helical" evidence="1">
    <location>
        <begin position="66"/>
        <end position="88"/>
    </location>
</feature>
<gene>
    <name evidence="3" type="ORF">AKG95_28815</name>
</gene>
<accession>A0A1S1U0N3</accession>
<dbReference type="EMBL" id="LFKP01000016">
    <property type="protein sequence ID" value="OHV93746.1"/>
    <property type="molecule type" value="Genomic_DNA"/>
</dbReference>
<evidence type="ECO:0000256" key="2">
    <source>
        <dbReference type="SAM" id="SignalP"/>
    </source>
</evidence>
<organism evidence="3 4">
    <name type="scientific">Janthinobacterium lividum</name>
    <dbReference type="NCBI Taxonomy" id="29581"/>
    <lineage>
        <taxon>Bacteria</taxon>
        <taxon>Pseudomonadati</taxon>
        <taxon>Pseudomonadota</taxon>
        <taxon>Betaproteobacteria</taxon>
        <taxon>Burkholderiales</taxon>
        <taxon>Oxalobacteraceae</taxon>
        <taxon>Janthinobacterium</taxon>
    </lineage>
</organism>
<dbReference type="AlphaFoldDB" id="A0A1S1U0N3"/>
<dbReference type="Pfam" id="PF11190">
    <property type="entry name" value="DUF2976"/>
    <property type="match status" value="1"/>
</dbReference>
<evidence type="ECO:0000256" key="1">
    <source>
        <dbReference type="SAM" id="Phobius"/>
    </source>
</evidence>
<feature type="chain" id="PRO_5010203908" description="Integrating conjugative element membrane protein, PFL_4702 family" evidence="2">
    <location>
        <begin position="43"/>
        <end position="132"/>
    </location>
</feature>
<evidence type="ECO:0008006" key="5">
    <source>
        <dbReference type="Google" id="ProtNLM"/>
    </source>
</evidence>
<name>A0A1S1U0N3_9BURK</name>
<dbReference type="Proteomes" id="UP000179840">
    <property type="component" value="Unassembled WGS sequence"/>
</dbReference>
<sequence length="132" mass="14085">MSYLKKMETVSTGARSLITENRRCIAAMLVLAAAFVAAPAMAELPAAVQPTGGAAAGDYVQLLRQYWKQGIAVLVLMVAAGAFVEVGGGAIAKFGEWRRGKVELSELKWFFFIGVVMLVTVIYLLTTATGIL</sequence>
<feature type="transmembrane region" description="Helical" evidence="1">
    <location>
        <begin position="109"/>
        <end position="131"/>
    </location>
</feature>
<proteinExistence type="predicted"/>
<dbReference type="RefSeq" id="WP_071080342.1">
    <property type="nucleotide sequence ID" value="NZ_LFKP01000016.1"/>
</dbReference>
<evidence type="ECO:0000313" key="4">
    <source>
        <dbReference type="Proteomes" id="UP000179840"/>
    </source>
</evidence>
<protein>
    <recommendedName>
        <fullName evidence="5">Integrating conjugative element membrane protein, PFL_4702 family</fullName>
    </recommendedName>
</protein>
<geneLocation type="plasmid" evidence="3">
    <name>pMEG01</name>
</geneLocation>
<keyword evidence="1" id="KW-1133">Transmembrane helix</keyword>
<keyword evidence="3" id="KW-0614">Plasmid</keyword>
<keyword evidence="1" id="KW-0472">Membrane</keyword>
<dbReference type="NCBIfam" id="TIGR03745">
    <property type="entry name" value="conj_TIGR03745"/>
    <property type="match status" value="1"/>
</dbReference>
<dbReference type="InterPro" id="IPR021356">
    <property type="entry name" value="Integr_conj_element_PFL4702"/>
</dbReference>
<comment type="caution">
    <text evidence="3">The sequence shown here is derived from an EMBL/GenBank/DDBJ whole genome shotgun (WGS) entry which is preliminary data.</text>
</comment>
<keyword evidence="2" id="KW-0732">Signal</keyword>